<organism evidence="1">
    <name type="scientific">Rhizophora mucronata</name>
    <name type="common">Asiatic mangrove</name>
    <dbReference type="NCBI Taxonomy" id="61149"/>
    <lineage>
        <taxon>Eukaryota</taxon>
        <taxon>Viridiplantae</taxon>
        <taxon>Streptophyta</taxon>
        <taxon>Embryophyta</taxon>
        <taxon>Tracheophyta</taxon>
        <taxon>Spermatophyta</taxon>
        <taxon>Magnoliopsida</taxon>
        <taxon>eudicotyledons</taxon>
        <taxon>Gunneridae</taxon>
        <taxon>Pentapetalae</taxon>
        <taxon>rosids</taxon>
        <taxon>fabids</taxon>
        <taxon>Malpighiales</taxon>
        <taxon>Rhizophoraceae</taxon>
        <taxon>Rhizophora</taxon>
    </lineage>
</organism>
<sequence>MSSREYESLSSFWDQVKYLRMSTESAPEVSSC</sequence>
<reference evidence="1" key="1">
    <citation type="submission" date="2018-02" db="EMBL/GenBank/DDBJ databases">
        <title>Rhizophora mucronata_Transcriptome.</title>
        <authorList>
            <person name="Meera S.P."/>
            <person name="Sreeshan A."/>
            <person name="Augustine A."/>
        </authorList>
    </citation>
    <scope>NUCLEOTIDE SEQUENCE</scope>
    <source>
        <tissue evidence="1">Leaf</tissue>
    </source>
</reference>
<evidence type="ECO:0000313" key="1">
    <source>
        <dbReference type="EMBL" id="MBW84363.1"/>
    </source>
</evidence>
<name>A0A2P2IT14_RHIMU</name>
<dbReference type="EMBL" id="GGEC01003880">
    <property type="protein sequence ID" value="MBW84363.1"/>
    <property type="molecule type" value="Transcribed_RNA"/>
</dbReference>
<accession>A0A2P2IT14</accession>
<dbReference type="AlphaFoldDB" id="A0A2P2IT14"/>
<protein>
    <submittedName>
        <fullName evidence="1">Pentatricopeptide repeat-containing protein</fullName>
    </submittedName>
</protein>
<proteinExistence type="predicted"/>